<sequence>MSERQDNLEHTPVSSKPKLVTAANASLALSMKHSDSNAAATGDHHHHITAAAAEIIELDADALEVLGVDPSKPQPAKNSLREELIVRWKNLIVNGLDPKLSDSFLEKYEPVPELKAQRLNEEFLCSLSETHRKRDSYFVNTQNTAASALSAIGIVISSLLSDTSIINRKSMLETLYDAGRIVSQLHFNQLCGRKACIFSLVKKNLRHVFENLKSDSYLFGKDLTLEIKKSMGDAKNFLFIKESDFSQQKFNNKKFNSFRPSVKRNTNSKESKPFRKFPNAKNKFSKTPQAPYRQQQRR</sequence>
<evidence type="ECO:0000256" key="1">
    <source>
        <dbReference type="SAM" id="MobiDB-lite"/>
    </source>
</evidence>
<keyword evidence="3" id="KW-1185">Reference proteome</keyword>
<comment type="caution">
    <text evidence="2">The sequence shown here is derived from an EMBL/GenBank/DDBJ whole genome shotgun (WGS) entry which is preliminary data.</text>
</comment>
<dbReference type="PANTHER" id="PTHR34239">
    <property type="entry name" value="APPLE DOMAIN-CONTAINING PROTEIN"/>
    <property type="match status" value="1"/>
</dbReference>
<feature type="region of interest" description="Disordered" evidence="1">
    <location>
        <begin position="256"/>
        <end position="298"/>
    </location>
</feature>
<dbReference type="AlphaFoldDB" id="A0ABD2WVK0"/>
<feature type="compositionally biased region" description="Polar residues" evidence="1">
    <location>
        <begin position="256"/>
        <end position="265"/>
    </location>
</feature>
<feature type="compositionally biased region" description="Polar residues" evidence="1">
    <location>
        <begin position="285"/>
        <end position="298"/>
    </location>
</feature>
<protein>
    <submittedName>
        <fullName evidence="2">Uncharacterized protein</fullName>
    </submittedName>
</protein>
<proteinExistence type="predicted"/>
<accession>A0ABD2WVK0</accession>
<reference evidence="2 3" key="1">
    <citation type="journal article" date="2024" name="bioRxiv">
        <title>A reference genome for Trichogramma kaykai: A tiny desert-dwelling parasitoid wasp with competing sex-ratio distorters.</title>
        <authorList>
            <person name="Culotta J."/>
            <person name="Lindsey A.R."/>
        </authorList>
    </citation>
    <scope>NUCLEOTIDE SEQUENCE [LARGE SCALE GENOMIC DNA]</scope>
    <source>
        <strain evidence="2 3">KSX58</strain>
    </source>
</reference>
<evidence type="ECO:0000313" key="3">
    <source>
        <dbReference type="Proteomes" id="UP001627154"/>
    </source>
</evidence>
<dbReference type="Proteomes" id="UP001627154">
    <property type="component" value="Unassembled WGS sequence"/>
</dbReference>
<dbReference type="EMBL" id="JBJJXI010000071">
    <property type="protein sequence ID" value="KAL3396521.1"/>
    <property type="molecule type" value="Genomic_DNA"/>
</dbReference>
<dbReference type="PANTHER" id="PTHR34239:SF2">
    <property type="entry name" value="TRANSPOSABLE ELEMENT P TRANSPOSASE_THAP9 CONSERVED DOMAIN-CONTAINING PROTEIN"/>
    <property type="match status" value="1"/>
</dbReference>
<evidence type="ECO:0000313" key="2">
    <source>
        <dbReference type="EMBL" id="KAL3396521.1"/>
    </source>
</evidence>
<gene>
    <name evidence="2" type="ORF">TKK_009677</name>
</gene>
<organism evidence="2 3">
    <name type="scientific">Trichogramma kaykai</name>
    <dbReference type="NCBI Taxonomy" id="54128"/>
    <lineage>
        <taxon>Eukaryota</taxon>
        <taxon>Metazoa</taxon>
        <taxon>Ecdysozoa</taxon>
        <taxon>Arthropoda</taxon>
        <taxon>Hexapoda</taxon>
        <taxon>Insecta</taxon>
        <taxon>Pterygota</taxon>
        <taxon>Neoptera</taxon>
        <taxon>Endopterygota</taxon>
        <taxon>Hymenoptera</taxon>
        <taxon>Apocrita</taxon>
        <taxon>Proctotrupomorpha</taxon>
        <taxon>Chalcidoidea</taxon>
        <taxon>Trichogrammatidae</taxon>
        <taxon>Trichogramma</taxon>
    </lineage>
</organism>
<name>A0ABD2WVK0_9HYME</name>